<evidence type="ECO:0000256" key="2">
    <source>
        <dbReference type="ARBA" id="ARBA00022801"/>
    </source>
</evidence>
<dbReference type="Gene3D" id="3.40.50.300">
    <property type="entry name" value="P-loop containing nucleotide triphosphate hydrolases"/>
    <property type="match status" value="2"/>
</dbReference>
<proteinExistence type="predicted"/>
<evidence type="ECO:0000256" key="3">
    <source>
        <dbReference type="ARBA" id="ARBA00022806"/>
    </source>
</evidence>
<dbReference type="Gene3D" id="1.20.1280.50">
    <property type="match status" value="1"/>
</dbReference>
<dbReference type="InterPro" id="IPR001810">
    <property type="entry name" value="F-box_dom"/>
</dbReference>
<dbReference type="Pfam" id="PF13245">
    <property type="entry name" value="AAA_19"/>
    <property type="match status" value="1"/>
</dbReference>
<dbReference type="InterPro" id="IPR000212">
    <property type="entry name" value="DNA_helicase_UvrD/REP"/>
</dbReference>
<dbReference type="GO" id="GO:0016787">
    <property type="term" value="F:hydrolase activity"/>
    <property type="evidence" value="ECO:0007669"/>
    <property type="project" value="UniProtKB-KW"/>
</dbReference>
<feature type="region of interest" description="Disordered" evidence="5">
    <location>
        <begin position="183"/>
        <end position="202"/>
    </location>
</feature>
<dbReference type="Pfam" id="PF12937">
    <property type="entry name" value="F-box-like"/>
    <property type="match status" value="1"/>
</dbReference>
<dbReference type="GO" id="GO:0005524">
    <property type="term" value="F:ATP binding"/>
    <property type="evidence" value="ECO:0007669"/>
    <property type="project" value="UniProtKB-KW"/>
</dbReference>
<feature type="compositionally biased region" description="Basic and acidic residues" evidence="5">
    <location>
        <begin position="193"/>
        <end position="202"/>
    </location>
</feature>
<dbReference type="GO" id="GO:0005634">
    <property type="term" value="C:nucleus"/>
    <property type="evidence" value="ECO:0007669"/>
    <property type="project" value="TreeGrafter"/>
</dbReference>
<feature type="region of interest" description="Disordered" evidence="5">
    <location>
        <begin position="1085"/>
        <end position="1114"/>
    </location>
</feature>
<dbReference type="InterPro" id="IPR014017">
    <property type="entry name" value="DNA_helicase_UvrD-like_C"/>
</dbReference>
<evidence type="ECO:0000256" key="5">
    <source>
        <dbReference type="SAM" id="MobiDB-lite"/>
    </source>
</evidence>
<feature type="region of interest" description="Disordered" evidence="5">
    <location>
        <begin position="138"/>
        <end position="166"/>
    </location>
</feature>
<dbReference type="GO" id="GO:0003677">
    <property type="term" value="F:DNA binding"/>
    <property type="evidence" value="ECO:0007669"/>
    <property type="project" value="InterPro"/>
</dbReference>
<evidence type="ECO:0000259" key="6">
    <source>
        <dbReference type="PROSITE" id="PS50181"/>
    </source>
</evidence>
<keyword evidence="7" id="KW-1185">Reference proteome</keyword>
<protein>
    <submittedName>
        <fullName evidence="8">F-box DNA helicase 1-like</fullName>
    </submittedName>
</protein>
<dbReference type="GeneID" id="111130512"/>
<dbReference type="InterPro" id="IPR027417">
    <property type="entry name" value="P-loop_NTPase"/>
</dbReference>
<dbReference type="KEGG" id="cvn:111130512"/>
<dbReference type="InterPro" id="IPR036047">
    <property type="entry name" value="F-box-like_dom_sf"/>
</dbReference>
<evidence type="ECO:0000256" key="1">
    <source>
        <dbReference type="ARBA" id="ARBA00022741"/>
    </source>
</evidence>
<feature type="region of interest" description="Disordered" evidence="5">
    <location>
        <begin position="211"/>
        <end position="232"/>
    </location>
</feature>
<feature type="domain" description="F-box" evidence="6">
    <location>
        <begin position="283"/>
        <end position="332"/>
    </location>
</feature>
<dbReference type="RefSeq" id="XP_022333362.1">
    <property type="nucleotide sequence ID" value="XM_022477654.1"/>
</dbReference>
<reference evidence="8" key="1">
    <citation type="submission" date="2025-08" db="UniProtKB">
        <authorList>
            <consortium name="RefSeq"/>
        </authorList>
    </citation>
    <scope>IDENTIFICATION</scope>
    <source>
        <tissue evidence="8">Whole sample</tissue>
    </source>
</reference>
<dbReference type="SUPFAM" id="SSF52540">
    <property type="entry name" value="P-loop containing nucleoside triphosphate hydrolases"/>
    <property type="match status" value="1"/>
</dbReference>
<dbReference type="OrthoDB" id="1470711at2759"/>
<evidence type="ECO:0000256" key="4">
    <source>
        <dbReference type="ARBA" id="ARBA00022840"/>
    </source>
</evidence>
<dbReference type="PANTHER" id="PTHR11070:SF30">
    <property type="entry name" value="F-BOX DNA HELICASE 1"/>
    <property type="match status" value="1"/>
</dbReference>
<dbReference type="PANTHER" id="PTHR11070">
    <property type="entry name" value="UVRD / RECB / PCRA DNA HELICASE FAMILY MEMBER"/>
    <property type="match status" value="1"/>
</dbReference>
<keyword evidence="2" id="KW-0378">Hydrolase</keyword>
<feature type="compositionally biased region" description="Polar residues" evidence="5">
    <location>
        <begin position="183"/>
        <end position="192"/>
    </location>
</feature>
<evidence type="ECO:0000313" key="8">
    <source>
        <dbReference type="RefSeq" id="XP_022333362.1"/>
    </source>
</evidence>
<keyword evidence="3" id="KW-0347">Helicase</keyword>
<sequence>MSLAENTRKRRKVHLDRVDCFTFARTTEGGINLTNPLLHVANTSKKRHNLLPNYKTRKNTMEKSLASGASDFQSASGFHKQETCPEFPIDESRENGLRSSVGQTSISSYIRTKNKNPNVCATDKSNISIPSEVICISDDDSTSKSPRAGPSAQHCKSQSGTPSKMYSPIKLLKNSTTIYVSDSESLTSSQKSENGHKEELSRTDVVKALFEGQRNLSKNSQTKKRKRGENKKTYPVLSKVPKTTLFPKDLEDMNSSDDDVLSTAEEKTDSKFGLLGHQPQEKIDYFSKLPDELLQKVFCQLPILDLCLNCNRVCVRWNEVISQEKFMKWKKTYYRLKKDNQTSQESKTAIRTIMRENGMTNTSGYLSGLIRYFKTFFTFPVSLTRDVSEKLKHHKRYTWATSLMKERLPDLLVDGFPNPWSLIVTLVVISETVADIQEVISCMSRSACLTEEILEMLYCCASILLVMKFLKRNAVWNGMHYRLFYALYLFENSSVTHYGDLKAATQSGQQSITSYSRADMVVKLTHEQLRIVNHNVQPGEVIKIIAFAGTGKTTTLVRYTQMRPSKRFLLVVYNRSVCDYAKTKFPKNVECQTGHSLAFKSVGRKYKDARKLRDLSVFNITQLLPSRKGDNLFVRAKLVQDTLKTFFSSADSAICRDHTPIFRMDDNGGKVLIEEEKRQGYVKDALFLWEKMKDLRNSDVPMPFDGYLKLYQLNRPRLRNYDCILIDEAQDLTPAISELLLSQTQAKILVGDPHQQIYSFRGAVNALQQIRASNIFYLTQSFRFGPEIAQVAACCIEELKREKKTLVGNGRSGSVFGQASGQIAVLCRCNFTVFSEAVKKCCYSGDTSIRVAFVGGTDGFGFPMLQDLYTLLLSPEERKKQNRTIENKLVMKFNSFGEFEQFAQKTNDGELLGKIKIVRTFHHNLPINIHKILARTVRDLNTADIIFSTVHKAKGLEFNTVRLTDDFNVGQEIMYGNMVTRVVPTSDDEYNLLYVAVTRAKLSLLMTNTLVSLLNRAGEKYEFPVLSSQLLGEGKVIKCRETDEEFSPFALSLQKKQIVTSDGVVLDGGVFGPKILAESSHPFRELLGDPDHKETQAEDMSHEEGMPERIVDLE</sequence>
<dbReference type="GO" id="GO:0000724">
    <property type="term" value="P:double-strand break repair via homologous recombination"/>
    <property type="evidence" value="ECO:0007669"/>
    <property type="project" value="TreeGrafter"/>
</dbReference>
<dbReference type="AlphaFoldDB" id="A0A8B8DYP0"/>
<dbReference type="GO" id="GO:0031297">
    <property type="term" value="P:replication fork processing"/>
    <property type="evidence" value="ECO:0007669"/>
    <property type="project" value="TreeGrafter"/>
</dbReference>
<accession>A0A8B8DYP0</accession>
<feature type="compositionally biased region" description="Polar residues" evidence="5">
    <location>
        <begin position="154"/>
        <end position="164"/>
    </location>
</feature>
<dbReference type="PROSITE" id="PS50181">
    <property type="entry name" value="FBOX"/>
    <property type="match status" value="1"/>
</dbReference>
<keyword evidence="4" id="KW-0067">ATP-binding</keyword>
<evidence type="ECO:0000313" key="7">
    <source>
        <dbReference type="Proteomes" id="UP000694844"/>
    </source>
</evidence>
<gene>
    <name evidence="8" type="primary">LOC111130512</name>
</gene>
<name>A0A8B8DYP0_CRAVI</name>
<keyword evidence="1" id="KW-0547">Nucleotide-binding</keyword>
<dbReference type="GO" id="GO:0043138">
    <property type="term" value="F:3'-5' DNA helicase activity"/>
    <property type="evidence" value="ECO:0007669"/>
    <property type="project" value="TreeGrafter"/>
</dbReference>
<dbReference type="Pfam" id="PF13361">
    <property type="entry name" value="UvrD_C"/>
    <property type="match status" value="1"/>
</dbReference>
<dbReference type="Proteomes" id="UP000694844">
    <property type="component" value="Chromosome 4"/>
</dbReference>
<dbReference type="SUPFAM" id="SSF81383">
    <property type="entry name" value="F-box domain"/>
    <property type="match status" value="1"/>
</dbReference>
<organism evidence="7 8">
    <name type="scientific">Crassostrea virginica</name>
    <name type="common">Eastern oyster</name>
    <dbReference type="NCBI Taxonomy" id="6565"/>
    <lineage>
        <taxon>Eukaryota</taxon>
        <taxon>Metazoa</taxon>
        <taxon>Spiralia</taxon>
        <taxon>Lophotrochozoa</taxon>
        <taxon>Mollusca</taxon>
        <taxon>Bivalvia</taxon>
        <taxon>Autobranchia</taxon>
        <taxon>Pteriomorphia</taxon>
        <taxon>Ostreida</taxon>
        <taxon>Ostreoidea</taxon>
        <taxon>Ostreidae</taxon>
        <taxon>Crassostrea</taxon>
    </lineage>
</organism>